<keyword evidence="2 5" id="KW-0812">Transmembrane</keyword>
<dbReference type="Pfam" id="PF07686">
    <property type="entry name" value="V-set"/>
    <property type="match status" value="1"/>
</dbReference>
<dbReference type="InterPro" id="IPR007110">
    <property type="entry name" value="Ig-like_dom"/>
</dbReference>
<dbReference type="SMART" id="SM00409">
    <property type="entry name" value="IG"/>
    <property type="match status" value="1"/>
</dbReference>
<evidence type="ECO:0000259" key="7">
    <source>
        <dbReference type="PROSITE" id="PS50835"/>
    </source>
</evidence>
<feature type="domain" description="Ig-like" evidence="7">
    <location>
        <begin position="20"/>
        <end position="111"/>
    </location>
</feature>
<dbReference type="Gene3D" id="2.60.40.10">
    <property type="entry name" value="Immunoglobulins"/>
    <property type="match status" value="1"/>
</dbReference>
<evidence type="ECO:0000256" key="1">
    <source>
        <dbReference type="ARBA" id="ARBA00004370"/>
    </source>
</evidence>
<dbReference type="EMBL" id="JAROKS010000006">
    <property type="protein sequence ID" value="KAK1803122.1"/>
    <property type="molecule type" value="Genomic_DNA"/>
</dbReference>
<dbReference type="InterPro" id="IPR003599">
    <property type="entry name" value="Ig_sub"/>
</dbReference>
<sequence>MKILFIFTFYLVSDGCLSCISVTGDSTNEVTAYSGGGVRIKCKYEEEHKTNNKYFCKGESTPCADQIKTGAKHTWVHEGRFSLYDNTSAKVFWVVIRNLTVEDSGTYQCAVDIKRWTDKYKAVKLKVKAGFPSSTVISVVCVTLVLLLMGTSFLIVTFRKRSKMQASCKGQALQDISHNHEVPLAVFDYEEIKDPRHNGAPTVYSTVCLPTNPSDPSKTVYALAQPPSCSHDMDIYSTAQLPTTPSDSSVGHGQQLASTSAEGLI</sequence>
<evidence type="ECO:0000256" key="5">
    <source>
        <dbReference type="SAM" id="Phobius"/>
    </source>
</evidence>
<name>A0AAD8ZPX4_9TELE</name>
<keyword evidence="5" id="KW-1133">Transmembrane helix</keyword>
<organism evidence="8 9">
    <name type="scientific">Electrophorus voltai</name>
    <dbReference type="NCBI Taxonomy" id="2609070"/>
    <lineage>
        <taxon>Eukaryota</taxon>
        <taxon>Metazoa</taxon>
        <taxon>Chordata</taxon>
        <taxon>Craniata</taxon>
        <taxon>Vertebrata</taxon>
        <taxon>Euteleostomi</taxon>
        <taxon>Actinopterygii</taxon>
        <taxon>Neopterygii</taxon>
        <taxon>Teleostei</taxon>
        <taxon>Ostariophysi</taxon>
        <taxon>Gymnotiformes</taxon>
        <taxon>Gymnotoidei</taxon>
        <taxon>Gymnotidae</taxon>
        <taxon>Electrophorus</taxon>
    </lineage>
</organism>
<feature type="signal peptide" evidence="6">
    <location>
        <begin position="1"/>
        <end position="18"/>
    </location>
</feature>
<dbReference type="InterPro" id="IPR036179">
    <property type="entry name" value="Ig-like_dom_sf"/>
</dbReference>
<dbReference type="PANTHER" id="PTHR11860">
    <property type="entry name" value="POLYMERIC-IMMUNOGLOBULIN RECEPTOR"/>
    <property type="match status" value="1"/>
</dbReference>
<evidence type="ECO:0000256" key="4">
    <source>
        <dbReference type="SAM" id="MobiDB-lite"/>
    </source>
</evidence>
<evidence type="ECO:0000256" key="3">
    <source>
        <dbReference type="ARBA" id="ARBA00023136"/>
    </source>
</evidence>
<feature type="region of interest" description="Disordered" evidence="4">
    <location>
        <begin position="240"/>
        <end position="265"/>
    </location>
</feature>
<dbReference type="PANTHER" id="PTHR11860:SF118">
    <property type="entry name" value="CMRF35-LIKE MOLECULE 3-RELATED"/>
    <property type="match status" value="1"/>
</dbReference>
<accession>A0AAD8ZPX4</accession>
<dbReference type="InterPro" id="IPR050671">
    <property type="entry name" value="CD300_family_receptors"/>
</dbReference>
<keyword evidence="3 5" id="KW-0472">Membrane</keyword>
<dbReference type="GO" id="GO:0004888">
    <property type="term" value="F:transmembrane signaling receptor activity"/>
    <property type="evidence" value="ECO:0007669"/>
    <property type="project" value="TreeGrafter"/>
</dbReference>
<protein>
    <recommendedName>
        <fullName evidence="7">Ig-like domain-containing protein</fullName>
    </recommendedName>
</protein>
<evidence type="ECO:0000313" key="9">
    <source>
        <dbReference type="Proteomes" id="UP001239994"/>
    </source>
</evidence>
<gene>
    <name evidence="8" type="ORF">P4O66_021657</name>
</gene>
<evidence type="ECO:0000313" key="8">
    <source>
        <dbReference type="EMBL" id="KAK1803122.1"/>
    </source>
</evidence>
<dbReference type="GO" id="GO:0005886">
    <property type="term" value="C:plasma membrane"/>
    <property type="evidence" value="ECO:0007669"/>
    <property type="project" value="TreeGrafter"/>
</dbReference>
<dbReference type="AlphaFoldDB" id="A0AAD8ZPX4"/>
<dbReference type="Proteomes" id="UP001239994">
    <property type="component" value="Unassembled WGS sequence"/>
</dbReference>
<comment type="subcellular location">
    <subcellularLocation>
        <location evidence="1">Membrane</location>
    </subcellularLocation>
</comment>
<dbReference type="CDD" id="cd05716">
    <property type="entry name" value="IgV_pIgR_like"/>
    <property type="match status" value="1"/>
</dbReference>
<keyword evidence="9" id="KW-1185">Reference proteome</keyword>
<dbReference type="SUPFAM" id="SSF48726">
    <property type="entry name" value="Immunoglobulin"/>
    <property type="match status" value="1"/>
</dbReference>
<dbReference type="InterPro" id="IPR013783">
    <property type="entry name" value="Ig-like_fold"/>
</dbReference>
<keyword evidence="6" id="KW-0732">Signal</keyword>
<feature type="chain" id="PRO_5042086960" description="Ig-like domain-containing protein" evidence="6">
    <location>
        <begin position="19"/>
        <end position="265"/>
    </location>
</feature>
<proteinExistence type="predicted"/>
<comment type="caution">
    <text evidence="8">The sequence shown here is derived from an EMBL/GenBank/DDBJ whole genome shotgun (WGS) entry which is preliminary data.</text>
</comment>
<dbReference type="PROSITE" id="PS50835">
    <property type="entry name" value="IG_LIKE"/>
    <property type="match status" value="1"/>
</dbReference>
<evidence type="ECO:0000256" key="6">
    <source>
        <dbReference type="SAM" id="SignalP"/>
    </source>
</evidence>
<dbReference type="InterPro" id="IPR013106">
    <property type="entry name" value="Ig_V-set"/>
</dbReference>
<feature type="transmembrane region" description="Helical" evidence="5">
    <location>
        <begin position="136"/>
        <end position="156"/>
    </location>
</feature>
<reference evidence="8" key="1">
    <citation type="submission" date="2023-03" db="EMBL/GenBank/DDBJ databases">
        <title>Electrophorus voltai genome.</title>
        <authorList>
            <person name="Bian C."/>
        </authorList>
    </citation>
    <scope>NUCLEOTIDE SEQUENCE</scope>
    <source>
        <strain evidence="8">CB-2022</strain>
        <tissue evidence="8">Muscle</tissue>
    </source>
</reference>
<evidence type="ECO:0000256" key="2">
    <source>
        <dbReference type="ARBA" id="ARBA00022692"/>
    </source>
</evidence>